<dbReference type="InterPro" id="IPR000198">
    <property type="entry name" value="RhoGAP_dom"/>
</dbReference>
<dbReference type="GO" id="GO:0007264">
    <property type="term" value="P:small GTPase-mediated signal transduction"/>
    <property type="evidence" value="ECO:0007669"/>
    <property type="project" value="InterPro"/>
</dbReference>
<dbReference type="AlphaFoldDB" id="A0A4P9ZS90"/>
<dbReference type="InterPro" id="IPR008936">
    <property type="entry name" value="Rho_GTPase_activation_prot"/>
</dbReference>
<feature type="domain" description="Rho-GAP" evidence="1">
    <location>
        <begin position="14"/>
        <end position="88"/>
    </location>
</feature>
<feature type="non-terminal residue" evidence="2">
    <location>
        <position position="88"/>
    </location>
</feature>
<dbReference type="PROSITE" id="PS50238">
    <property type="entry name" value="RHOGAP"/>
    <property type="match status" value="1"/>
</dbReference>
<gene>
    <name evidence="2" type="ORF">BJ085DRAFT_12403</name>
</gene>
<dbReference type="PANTHER" id="PTHR12783">
    <property type="entry name" value="RALA BINDING PROTEIN 1 RALBP1"/>
    <property type="match status" value="1"/>
</dbReference>
<dbReference type="STRING" id="215637.A0A4P9ZS90"/>
<reference evidence="3" key="1">
    <citation type="journal article" date="2018" name="Nat. Microbiol.">
        <title>Leveraging single-cell genomics to expand the fungal tree of life.</title>
        <authorList>
            <person name="Ahrendt S.R."/>
            <person name="Quandt C.A."/>
            <person name="Ciobanu D."/>
            <person name="Clum A."/>
            <person name="Salamov A."/>
            <person name="Andreopoulos B."/>
            <person name="Cheng J.F."/>
            <person name="Woyke T."/>
            <person name="Pelin A."/>
            <person name="Henrissat B."/>
            <person name="Reynolds N.K."/>
            <person name="Benny G.L."/>
            <person name="Smith M.E."/>
            <person name="James T.Y."/>
            <person name="Grigoriev I.V."/>
        </authorList>
    </citation>
    <scope>NUCLEOTIDE SEQUENCE [LARGE SCALE GENOMIC DNA]</scope>
    <source>
        <strain evidence="3">RSA 468</strain>
    </source>
</reference>
<dbReference type="GO" id="GO:0005096">
    <property type="term" value="F:GTPase activator activity"/>
    <property type="evidence" value="ECO:0007669"/>
    <property type="project" value="InterPro"/>
</dbReference>
<dbReference type="Proteomes" id="UP000268162">
    <property type="component" value="Unassembled WGS sequence"/>
</dbReference>
<dbReference type="SUPFAM" id="SSF48350">
    <property type="entry name" value="GTPase activation domain, GAP"/>
    <property type="match status" value="1"/>
</dbReference>
<dbReference type="GO" id="GO:0031267">
    <property type="term" value="F:small GTPase binding"/>
    <property type="evidence" value="ECO:0007669"/>
    <property type="project" value="InterPro"/>
</dbReference>
<dbReference type="Pfam" id="PF00620">
    <property type="entry name" value="RhoGAP"/>
    <property type="match status" value="1"/>
</dbReference>
<dbReference type="Gene3D" id="1.10.555.10">
    <property type="entry name" value="Rho GTPase activation protein"/>
    <property type="match status" value="1"/>
</dbReference>
<dbReference type="PANTHER" id="PTHR12783:SF5">
    <property type="entry name" value="RALA-BINDING PROTEIN 1"/>
    <property type="match status" value="1"/>
</dbReference>
<evidence type="ECO:0000313" key="3">
    <source>
        <dbReference type="Proteomes" id="UP000268162"/>
    </source>
</evidence>
<sequence length="88" mass="9527">PVFGTEIAVAAEATQLDDGLPLPAVVIRCIEYLDDQGLYEIGLYRIPGSSSRCETDPHSVAGLLKLYLRELPSAPLTDELLPEFNAVV</sequence>
<proteinExistence type="predicted"/>
<dbReference type="EMBL" id="ML002727">
    <property type="protein sequence ID" value="RKP36058.1"/>
    <property type="molecule type" value="Genomic_DNA"/>
</dbReference>
<accession>A0A4P9ZS90</accession>
<keyword evidence="3" id="KW-1185">Reference proteome</keyword>
<evidence type="ECO:0000259" key="1">
    <source>
        <dbReference type="PROSITE" id="PS50238"/>
    </source>
</evidence>
<dbReference type="InterPro" id="IPR039767">
    <property type="entry name" value="RALBP1"/>
</dbReference>
<name>A0A4P9ZS90_9FUNG</name>
<protein>
    <submittedName>
        <fullName evidence="2">Rho GTPase activation protein</fullName>
    </submittedName>
</protein>
<feature type="non-terminal residue" evidence="2">
    <location>
        <position position="1"/>
    </location>
</feature>
<organism evidence="2 3">
    <name type="scientific">Dimargaris cristalligena</name>
    <dbReference type="NCBI Taxonomy" id="215637"/>
    <lineage>
        <taxon>Eukaryota</taxon>
        <taxon>Fungi</taxon>
        <taxon>Fungi incertae sedis</taxon>
        <taxon>Zoopagomycota</taxon>
        <taxon>Kickxellomycotina</taxon>
        <taxon>Dimargaritomycetes</taxon>
        <taxon>Dimargaritales</taxon>
        <taxon>Dimargaritaceae</taxon>
        <taxon>Dimargaris</taxon>
    </lineage>
</organism>
<evidence type="ECO:0000313" key="2">
    <source>
        <dbReference type="EMBL" id="RKP36058.1"/>
    </source>
</evidence>